<gene>
    <name evidence="1" type="ORF">MRB53_017016</name>
</gene>
<proteinExistence type="predicted"/>
<dbReference type="Proteomes" id="UP001234297">
    <property type="component" value="Chromosome 5"/>
</dbReference>
<accession>A0ACC2M578</accession>
<protein>
    <submittedName>
        <fullName evidence="1">Uncharacterized protein</fullName>
    </submittedName>
</protein>
<dbReference type="EMBL" id="CM056813">
    <property type="protein sequence ID" value="KAJ8640322.1"/>
    <property type="molecule type" value="Genomic_DNA"/>
</dbReference>
<comment type="caution">
    <text evidence="1">The sequence shown here is derived from an EMBL/GenBank/DDBJ whole genome shotgun (WGS) entry which is preliminary data.</text>
</comment>
<evidence type="ECO:0000313" key="2">
    <source>
        <dbReference type="Proteomes" id="UP001234297"/>
    </source>
</evidence>
<keyword evidence="2" id="KW-1185">Reference proteome</keyword>
<organism evidence="1 2">
    <name type="scientific">Persea americana</name>
    <name type="common">Avocado</name>
    <dbReference type="NCBI Taxonomy" id="3435"/>
    <lineage>
        <taxon>Eukaryota</taxon>
        <taxon>Viridiplantae</taxon>
        <taxon>Streptophyta</taxon>
        <taxon>Embryophyta</taxon>
        <taxon>Tracheophyta</taxon>
        <taxon>Spermatophyta</taxon>
        <taxon>Magnoliopsida</taxon>
        <taxon>Magnoliidae</taxon>
        <taxon>Laurales</taxon>
        <taxon>Lauraceae</taxon>
        <taxon>Persea</taxon>
    </lineage>
</organism>
<sequence length="330" mass="37543">MVMIGETHDGRRCHGEQYLSWYRQATRKSSTTPEAVPQPRVEKALAKVDLFLQFGARSITLMSREQRADVQYEQSMRLGQKMQEFREAIKSLEGLEEFNLQACINDQVSNGSATGSSSSEWSVEEVLKSAFSTKLGKKECADITVRLRTPTNRTASRSLPSVNPCKSKAGEEHDTEARREGSREDEAVPPFLTLYPPSWSKGTAQPNREYQLSTKECSLLEKFWIEYHTTPDRILEACGYISTQDLYPVLRRHWISTTIMDYWLSTNVERVHEVRIFPSTLAATMFNGIPCEIVDGAMHVELHSISVTLTKWTSLMHFSSRFGINPISTY</sequence>
<name>A0ACC2M578_PERAE</name>
<evidence type="ECO:0000313" key="1">
    <source>
        <dbReference type="EMBL" id="KAJ8640322.1"/>
    </source>
</evidence>
<reference evidence="1 2" key="1">
    <citation type="journal article" date="2022" name="Hortic Res">
        <title>A haplotype resolved chromosomal level avocado genome allows analysis of novel avocado genes.</title>
        <authorList>
            <person name="Nath O."/>
            <person name="Fletcher S.J."/>
            <person name="Hayward A."/>
            <person name="Shaw L.M."/>
            <person name="Masouleh A.K."/>
            <person name="Furtado A."/>
            <person name="Henry R.J."/>
            <person name="Mitter N."/>
        </authorList>
    </citation>
    <scope>NUCLEOTIDE SEQUENCE [LARGE SCALE GENOMIC DNA]</scope>
    <source>
        <strain evidence="2">cv. Hass</strain>
    </source>
</reference>